<dbReference type="AlphaFoldDB" id="A0A814P7C6"/>
<comment type="caution">
    <text evidence="2">The sequence shown here is derived from an EMBL/GenBank/DDBJ whole genome shotgun (WGS) entry which is preliminary data.</text>
</comment>
<feature type="region of interest" description="Disordered" evidence="1">
    <location>
        <begin position="1"/>
        <end position="20"/>
    </location>
</feature>
<reference evidence="2" key="1">
    <citation type="submission" date="2021-02" db="EMBL/GenBank/DDBJ databases">
        <authorList>
            <person name="Nowell W R."/>
        </authorList>
    </citation>
    <scope>NUCLEOTIDE SEQUENCE</scope>
    <source>
        <strain evidence="2">Ploen Becks lab</strain>
    </source>
</reference>
<evidence type="ECO:0000313" key="2">
    <source>
        <dbReference type="EMBL" id="CAF1103834.1"/>
    </source>
</evidence>
<gene>
    <name evidence="2" type="ORF">OXX778_LOCUS21288</name>
</gene>
<accession>A0A814P7C6</accession>
<protein>
    <submittedName>
        <fullName evidence="2">Uncharacterized protein</fullName>
    </submittedName>
</protein>
<evidence type="ECO:0000256" key="1">
    <source>
        <dbReference type="SAM" id="MobiDB-lite"/>
    </source>
</evidence>
<sequence>MNNVCTFSKQNRNRNNTTPTPTQIRITQKHFKTCFEKNQNRTKQNIILLNFKFLMAHKENDVTTFISNFKICSQIYHSNIIDISIFCKTLPKKEKNTVASYFKNHNFIFKEKKFEARLFLYGYTNLVYGNGFHCVKKRHILKTAKDLACTLHDSIIIWDKTIFHDCPLYKITSDIFSINKDENVIVNNSSLAFKVNKIESFCGIQVMTLLEGMYLGLSTNHNISDKIPQNTKVEEVKELLLAEVDFKSYEESTDFNSLLMNECLMFQSLVNLFSKTDNKFLTHYFRDGSSVTIYSSRGTIYKADCINIDKIGIIPDTRKELNDSIFVLPISQFYTP</sequence>
<name>A0A814P7C6_9BILA</name>
<dbReference type="EMBL" id="CAJNOC010007723">
    <property type="protein sequence ID" value="CAF1103834.1"/>
    <property type="molecule type" value="Genomic_DNA"/>
</dbReference>
<dbReference type="Proteomes" id="UP000663879">
    <property type="component" value="Unassembled WGS sequence"/>
</dbReference>
<proteinExistence type="predicted"/>
<keyword evidence="3" id="KW-1185">Reference proteome</keyword>
<evidence type="ECO:0000313" key="3">
    <source>
        <dbReference type="Proteomes" id="UP000663879"/>
    </source>
</evidence>
<organism evidence="2 3">
    <name type="scientific">Brachionus calyciflorus</name>
    <dbReference type="NCBI Taxonomy" id="104777"/>
    <lineage>
        <taxon>Eukaryota</taxon>
        <taxon>Metazoa</taxon>
        <taxon>Spiralia</taxon>
        <taxon>Gnathifera</taxon>
        <taxon>Rotifera</taxon>
        <taxon>Eurotatoria</taxon>
        <taxon>Monogononta</taxon>
        <taxon>Pseudotrocha</taxon>
        <taxon>Ploima</taxon>
        <taxon>Brachionidae</taxon>
        <taxon>Brachionus</taxon>
    </lineage>
</organism>